<dbReference type="RefSeq" id="WP_134170776.1">
    <property type="nucleotide sequence ID" value="NZ_SODD01000040.1"/>
</dbReference>
<keyword evidence="1" id="KW-0472">Membrane</keyword>
<feature type="transmembrane region" description="Helical" evidence="1">
    <location>
        <begin position="36"/>
        <end position="54"/>
    </location>
</feature>
<keyword evidence="1" id="KW-1133">Transmembrane helix</keyword>
<gene>
    <name evidence="2" type="ORF">EDD63_14018</name>
</gene>
<sequence length="131" mass="14492">MNQSMKRIGIIISVVSLLLILGFTYGIQADVGKGNFAYIQLTLIGCFIAMIYASKKGNRNLLILIVVLSITFCAICLTYVNLADKPLYSELESVYQNISSLVFGYVGFNIGLLMQLIRSNEKIIVNEKVST</sequence>
<dbReference type="OrthoDB" id="9985373at2"/>
<feature type="transmembrane region" description="Helical" evidence="1">
    <location>
        <begin position="94"/>
        <end position="114"/>
    </location>
</feature>
<keyword evidence="1" id="KW-0812">Transmembrane</keyword>
<organism evidence="2 3">
    <name type="scientific">Breznakia blatticola</name>
    <dbReference type="NCBI Taxonomy" id="1754012"/>
    <lineage>
        <taxon>Bacteria</taxon>
        <taxon>Bacillati</taxon>
        <taxon>Bacillota</taxon>
        <taxon>Erysipelotrichia</taxon>
        <taxon>Erysipelotrichales</taxon>
        <taxon>Erysipelotrichaceae</taxon>
        <taxon>Breznakia</taxon>
    </lineage>
</organism>
<name>A0A4R7ZAU4_9FIRM</name>
<comment type="caution">
    <text evidence="2">The sequence shown here is derived from an EMBL/GenBank/DDBJ whole genome shotgun (WGS) entry which is preliminary data.</text>
</comment>
<proteinExistence type="predicted"/>
<accession>A0A4R7ZAU4</accession>
<reference evidence="2 3" key="1">
    <citation type="submission" date="2019-03" db="EMBL/GenBank/DDBJ databases">
        <title>Genomic Encyclopedia of Type Strains, Phase IV (KMG-IV): sequencing the most valuable type-strain genomes for metagenomic binning, comparative biology and taxonomic classification.</title>
        <authorList>
            <person name="Goeker M."/>
        </authorList>
    </citation>
    <scope>NUCLEOTIDE SEQUENCE [LARGE SCALE GENOMIC DNA]</scope>
    <source>
        <strain evidence="2 3">DSM 28867</strain>
    </source>
</reference>
<feature type="transmembrane region" description="Helical" evidence="1">
    <location>
        <begin position="61"/>
        <end position="82"/>
    </location>
</feature>
<evidence type="ECO:0000313" key="3">
    <source>
        <dbReference type="Proteomes" id="UP000294743"/>
    </source>
</evidence>
<dbReference type="Proteomes" id="UP000294743">
    <property type="component" value="Unassembled WGS sequence"/>
</dbReference>
<dbReference type="EMBL" id="SODD01000040">
    <property type="protein sequence ID" value="TDW14549.1"/>
    <property type="molecule type" value="Genomic_DNA"/>
</dbReference>
<evidence type="ECO:0000256" key="1">
    <source>
        <dbReference type="SAM" id="Phobius"/>
    </source>
</evidence>
<evidence type="ECO:0000313" key="2">
    <source>
        <dbReference type="EMBL" id="TDW14549.1"/>
    </source>
</evidence>
<keyword evidence="3" id="KW-1185">Reference proteome</keyword>
<protein>
    <submittedName>
        <fullName evidence="2">Uncharacterized protein</fullName>
    </submittedName>
</protein>
<dbReference type="AlphaFoldDB" id="A0A4R7ZAU4"/>